<sequence length="450" mass="49499">MVTWAKELAEVHAKHVLTPWAVQKRASGPMIVRGEGSFLYDSEGNRYLDLSAGLVAVNLGHGKEQVVQAIQQQAARLCYASPVFFHDQRALLAQGLSQCAPWSEGARVFFTTGGAEANEDAIKMARMITGRQKILSLYRSFHGSTLGAGTLTGEYRRFAGEPGIPGVVHFWGPYLYRSPFFSANEGEESERALRHLELVLLHEDPSRVAAILLEPVVGSNGVLVPPAGYLSGVRELCRRHGILLILDEVMTGFGRLGATFGADRFEVVPDMITFAKGVTSAYVPLGGVLVREGLAATFDEQPLWCGHTYSGHPLAMAAGLGALAAYRDEGLFERAGRIEEWLQRGLRELAKQSPLVGDVRGLGAFFGIELVRSRQTREPLSLWHKPLSQEMGWLQQQLLGRGVYAFCKHNVILVAPPLTITEEELQGGLEQLGETLRRLWEEPSFDLRRG</sequence>
<dbReference type="GO" id="GO:0050322">
    <property type="term" value="F:taurine-2-oxoglutarate transaminase activity"/>
    <property type="evidence" value="ECO:0007669"/>
    <property type="project" value="UniProtKB-EC"/>
</dbReference>
<gene>
    <name evidence="5" type="primary">toa</name>
    <name evidence="5" type="ORF">MAMT_00002</name>
</gene>
<dbReference type="Gene3D" id="3.90.1150.10">
    <property type="entry name" value="Aspartate Aminotransferase, domain 1"/>
    <property type="match status" value="1"/>
</dbReference>
<evidence type="ECO:0000256" key="3">
    <source>
        <dbReference type="ARBA" id="ARBA00022898"/>
    </source>
</evidence>
<dbReference type="EC" id="2.6.1.55" evidence="5"/>
<dbReference type="InterPro" id="IPR015421">
    <property type="entry name" value="PyrdxlP-dep_Trfase_major"/>
</dbReference>
<dbReference type="OrthoDB" id="9801052at2"/>
<dbReference type="PROSITE" id="PS00600">
    <property type="entry name" value="AA_TRANSFER_CLASS_3"/>
    <property type="match status" value="1"/>
</dbReference>
<name>A0A5E6M986_9BACT</name>
<keyword evidence="6" id="KW-1185">Reference proteome</keyword>
<dbReference type="GO" id="GO:0005829">
    <property type="term" value="C:cytosol"/>
    <property type="evidence" value="ECO:0007669"/>
    <property type="project" value="TreeGrafter"/>
</dbReference>
<dbReference type="InterPro" id="IPR005814">
    <property type="entry name" value="Aminotrans_3"/>
</dbReference>
<dbReference type="InterPro" id="IPR015422">
    <property type="entry name" value="PyrdxlP-dep_Trfase_small"/>
</dbReference>
<keyword evidence="5" id="KW-0032">Aminotransferase</keyword>
<keyword evidence="5" id="KW-0808">Transferase</keyword>
<dbReference type="InterPro" id="IPR015424">
    <property type="entry name" value="PyrdxlP-dep_Trfase"/>
</dbReference>
<dbReference type="GO" id="GO:0030170">
    <property type="term" value="F:pyridoxal phosphate binding"/>
    <property type="evidence" value="ECO:0007669"/>
    <property type="project" value="InterPro"/>
</dbReference>
<dbReference type="EMBL" id="CABFVA020000001">
    <property type="protein sequence ID" value="VVM04307.1"/>
    <property type="molecule type" value="Genomic_DNA"/>
</dbReference>
<dbReference type="Gene3D" id="3.40.640.10">
    <property type="entry name" value="Type I PLP-dependent aspartate aminotransferase-like (Major domain)"/>
    <property type="match status" value="1"/>
</dbReference>
<dbReference type="NCBIfam" id="NF004718">
    <property type="entry name" value="PRK06062.1"/>
    <property type="match status" value="1"/>
</dbReference>
<accession>A0A5E6M986</accession>
<organism evidence="5 6">
    <name type="scientific">Methylacidimicrobium tartarophylax</name>
    <dbReference type="NCBI Taxonomy" id="1041768"/>
    <lineage>
        <taxon>Bacteria</taxon>
        <taxon>Pseudomonadati</taxon>
        <taxon>Verrucomicrobiota</taxon>
        <taxon>Methylacidimicrobium</taxon>
    </lineage>
</organism>
<evidence type="ECO:0000256" key="2">
    <source>
        <dbReference type="ARBA" id="ARBA00008954"/>
    </source>
</evidence>
<reference evidence="5 6" key="1">
    <citation type="submission" date="2019-09" db="EMBL/GenBank/DDBJ databases">
        <authorList>
            <person name="Cremers G."/>
        </authorList>
    </citation>
    <scope>NUCLEOTIDE SEQUENCE [LARGE SCALE GENOMIC DNA]</scope>
    <source>
        <strain evidence="5">4A</strain>
    </source>
</reference>
<dbReference type="Pfam" id="PF00202">
    <property type="entry name" value="Aminotran_3"/>
    <property type="match status" value="1"/>
</dbReference>
<dbReference type="SUPFAM" id="SSF53383">
    <property type="entry name" value="PLP-dependent transferases"/>
    <property type="match status" value="1"/>
</dbReference>
<keyword evidence="3 4" id="KW-0663">Pyridoxal phosphate</keyword>
<comment type="similarity">
    <text evidence="2 4">Belongs to the class-III pyridoxal-phosphate-dependent aminotransferase family.</text>
</comment>
<comment type="cofactor">
    <cofactor evidence="1">
        <name>pyridoxal 5'-phosphate</name>
        <dbReference type="ChEBI" id="CHEBI:597326"/>
    </cofactor>
</comment>
<dbReference type="InterPro" id="IPR049704">
    <property type="entry name" value="Aminotrans_3_PPA_site"/>
</dbReference>
<evidence type="ECO:0000313" key="6">
    <source>
        <dbReference type="Proteomes" id="UP000334923"/>
    </source>
</evidence>
<dbReference type="PANTHER" id="PTHR43094:SF1">
    <property type="entry name" value="AMINOTRANSFERASE CLASS-III"/>
    <property type="match status" value="1"/>
</dbReference>
<proteinExistence type="inferred from homology"/>
<dbReference type="PANTHER" id="PTHR43094">
    <property type="entry name" value="AMINOTRANSFERASE"/>
    <property type="match status" value="1"/>
</dbReference>
<dbReference type="Proteomes" id="UP000334923">
    <property type="component" value="Unassembled WGS sequence"/>
</dbReference>
<dbReference type="RefSeq" id="WP_142658892.1">
    <property type="nucleotide sequence ID" value="NZ_CABFVA020000001.1"/>
</dbReference>
<evidence type="ECO:0000313" key="5">
    <source>
        <dbReference type="EMBL" id="VVM04307.1"/>
    </source>
</evidence>
<evidence type="ECO:0000256" key="1">
    <source>
        <dbReference type="ARBA" id="ARBA00001933"/>
    </source>
</evidence>
<evidence type="ECO:0000256" key="4">
    <source>
        <dbReference type="RuleBase" id="RU003560"/>
    </source>
</evidence>
<dbReference type="CDD" id="cd00610">
    <property type="entry name" value="OAT_like"/>
    <property type="match status" value="1"/>
</dbReference>
<dbReference type="AlphaFoldDB" id="A0A5E6M986"/>
<protein>
    <submittedName>
        <fullName evidence="5">Taurine---2-oxoglutarate transaminase</fullName>
        <ecNumber evidence="5">2.6.1.55</ecNumber>
    </submittedName>
</protein>